<protein>
    <submittedName>
        <fullName evidence="1">Uncharacterized protein</fullName>
    </submittedName>
</protein>
<reference evidence="1" key="1">
    <citation type="submission" date="2020-04" db="EMBL/GenBank/DDBJ databases">
        <authorList>
            <person name="Broberg M."/>
        </authorList>
    </citation>
    <scope>NUCLEOTIDE SEQUENCE</scope>
</reference>
<name>A0ACA9TF70_BIOOC</name>
<dbReference type="EMBL" id="CADEHS020000004">
    <property type="protein sequence ID" value="CAG9939600.1"/>
    <property type="molecule type" value="Genomic_DNA"/>
</dbReference>
<accession>A0ACA9TF70</accession>
<evidence type="ECO:0000313" key="1">
    <source>
        <dbReference type="EMBL" id="CAG9939600.1"/>
    </source>
</evidence>
<dbReference type="Proteomes" id="UP000836387">
    <property type="component" value="Unassembled WGS sequence"/>
</dbReference>
<sequence>MSKGKEIAVEVTEASESPNRKRGTMRRALNKMASKMGIREVFTVTDRTKGQARRPQLSQGLFEGDVVFGQAAEDGERAPRE</sequence>
<keyword evidence="2" id="KW-1185">Reference proteome</keyword>
<comment type="caution">
    <text evidence="1">The sequence shown here is derived from an EMBL/GenBank/DDBJ whole genome shotgun (WGS) entry which is preliminary data.</text>
</comment>
<evidence type="ECO:0000313" key="2">
    <source>
        <dbReference type="Proteomes" id="UP000836387"/>
    </source>
</evidence>
<gene>
    <name evidence="1" type="ORF">CRV2_00009925</name>
</gene>
<organism evidence="1 2">
    <name type="scientific">Clonostachys rosea f. rosea IK726</name>
    <dbReference type="NCBI Taxonomy" id="1349383"/>
    <lineage>
        <taxon>Eukaryota</taxon>
        <taxon>Fungi</taxon>
        <taxon>Dikarya</taxon>
        <taxon>Ascomycota</taxon>
        <taxon>Pezizomycotina</taxon>
        <taxon>Sordariomycetes</taxon>
        <taxon>Hypocreomycetidae</taxon>
        <taxon>Hypocreales</taxon>
        <taxon>Bionectriaceae</taxon>
        <taxon>Clonostachys</taxon>
    </lineage>
</organism>
<proteinExistence type="predicted"/>
<reference evidence="1" key="2">
    <citation type="submission" date="2021-10" db="EMBL/GenBank/DDBJ databases">
        <authorList>
            <person name="Piombo E."/>
        </authorList>
    </citation>
    <scope>NUCLEOTIDE SEQUENCE</scope>
</reference>